<gene>
    <name evidence="2" type="ORF">PGT21_028603</name>
    <name evidence="3" type="ORF">PGTUg99_021895</name>
</gene>
<dbReference type="Proteomes" id="UP000325313">
    <property type="component" value="Unassembled WGS sequence"/>
</dbReference>
<sequence length="72" mass="8134">MRRVFPVEVDFLGWHSERPDENLGQIISEPGGGSSQGSTGDRQELVLTRVTIQHHLNHHLTLPTILINPERN</sequence>
<dbReference type="EMBL" id="VDEP01000074">
    <property type="protein sequence ID" value="KAA1133007.1"/>
    <property type="molecule type" value="Genomic_DNA"/>
</dbReference>
<reference evidence="4 5" key="1">
    <citation type="submission" date="2019-05" db="EMBL/GenBank/DDBJ databases">
        <title>Emergence of the Ug99 lineage of the wheat stem rust pathogen through somatic hybridization.</title>
        <authorList>
            <person name="Li F."/>
            <person name="Upadhyaya N.M."/>
            <person name="Sperschneider J."/>
            <person name="Matny O."/>
            <person name="Nguyen-Phuc H."/>
            <person name="Mago R."/>
            <person name="Raley C."/>
            <person name="Miller M.E."/>
            <person name="Silverstein K.A.T."/>
            <person name="Henningsen E."/>
            <person name="Hirsch C.D."/>
            <person name="Visser B."/>
            <person name="Pretorius Z.A."/>
            <person name="Steffenson B.J."/>
            <person name="Schwessinger B."/>
            <person name="Dodds P.N."/>
            <person name="Figueroa M."/>
        </authorList>
    </citation>
    <scope>NUCLEOTIDE SEQUENCE [LARGE SCALE GENOMIC DNA]</scope>
    <source>
        <strain evidence="2">21-0</strain>
        <strain evidence="3 5">Ug99</strain>
    </source>
</reference>
<accession>A0A5B0S5E4</accession>
<organism evidence="3 5">
    <name type="scientific">Puccinia graminis f. sp. tritici</name>
    <dbReference type="NCBI Taxonomy" id="56615"/>
    <lineage>
        <taxon>Eukaryota</taxon>
        <taxon>Fungi</taxon>
        <taxon>Dikarya</taxon>
        <taxon>Basidiomycota</taxon>
        <taxon>Pucciniomycotina</taxon>
        <taxon>Pucciniomycetes</taxon>
        <taxon>Pucciniales</taxon>
        <taxon>Pucciniaceae</taxon>
        <taxon>Puccinia</taxon>
    </lineage>
</organism>
<evidence type="ECO:0000313" key="2">
    <source>
        <dbReference type="EMBL" id="KAA1084463.1"/>
    </source>
</evidence>
<dbReference type="EMBL" id="VSWC01000118">
    <property type="protein sequence ID" value="KAA1084463.1"/>
    <property type="molecule type" value="Genomic_DNA"/>
</dbReference>
<dbReference type="Proteomes" id="UP000324748">
    <property type="component" value="Unassembled WGS sequence"/>
</dbReference>
<evidence type="ECO:0000313" key="3">
    <source>
        <dbReference type="EMBL" id="KAA1133007.1"/>
    </source>
</evidence>
<keyword evidence="4" id="KW-1185">Reference proteome</keyword>
<protein>
    <submittedName>
        <fullName evidence="3">Uncharacterized protein</fullName>
    </submittedName>
</protein>
<evidence type="ECO:0000256" key="1">
    <source>
        <dbReference type="SAM" id="MobiDB-lite"/>
    </source>
</evidence>
<proteinExistence type="predicted"/>
<evidence type="ECO:0000313" key="5">
    <source>
        <dbReference type="Proteomes" id="UP000325313"/>
    </source>
</evidence>
<feature type="region of interest" description="Disordered" evidence="1">
    <location>
        <begin position="20"/>
        <end position="42"/>
    </location>
</feature>
<evidence type="ECO:0000313" key="4">
    <source>
        <dbReference type="Proteomes" id="UP000324748"/>
    </source>
</evidence>
<name>A0A5B0S5E4_PUCGR</name>
<comment type="caution">
    <text evidence="3">The sequence shown here is derived from an EMBL/GenBank/DDBJ whole genome shotgun (WGS) entry which is preliminary data.</text>
</comment>
<dbReference type="AlphaFoldDB" id="A0A5B0S5E4"/>